<name>A0A2G1VS15_9FLAO</name>
<dbReference type="OrthoDB" id="9801753at2"/>
<dbReference type="EMBL" id="NQXA01000004">
    <property type="protein sequence ID" value="PHQ29541.1"/>
    <property type="molecule type" value="Genomic_DNA"/>
</dbReference>
<accession>A0A2G1VS15</accession>
<dbReference type="InterPro" id="IPR002696">
    <property type="entry name" value="Membr_insert_effic_factor_YidD"/>
</dbReference>
<comment type="subcellular location">
    <subcellularLocation>
        <location evidence="1">Cell membrane</location>
        <topology evidence="1">Peripheral membrane protein</topology>
        <orientation evidence="1">Cytoplasmic side</orientation>
    </subcellularLocation>
</comment>
<dbReference type="Proteomes" id="UP000229433">
    <property type="component" value="Unassembled WGS sequence"/>
</dbReference>
<proteinExistence type="inferred from homology"/>
<keyword evidence="1" id="KW-0472">Membrane</keyword>
<keyword evidence="3" id="KW-1185">Reference proteome</keyword>
<dbReference type="GO" id="GO:0005886">
    <property type="term" value="C:plasma membrane"/>
    <property type="evidence" value="ECO:0007669"/>
    <property type="project" value="UniProtKB-SubCell"/>
</dbReference>
<dbReference type="RefSeq" id="WP_099646035.1">
    <property type="nucleotide sequence ID" value="NZ_KZ319290.1"/>
</dbReference>
<comment type="function">
    <text evidence="1">Could be involved in insertion of integral membrane proteins into the membrane.</text>
</comment>
<dbReference type="SMART" id="SM01234">
    <property type="entry name" value="Haemolytic"/>
    <property type="match status" value="1"/>
</dbReference>
<dbReference type="AlphaFoldDB" id="A0A2G1VS15"/>
<organism evidence="2 3">
    <name type="scientific">Leeuwenhoekiella nanhaiensis</name>
    <dbReference type="NCBI Taxonomy" id="1655491"/>
    <lineage>
        <taxon>Bacteria</taxon>
        <taxon>Pseudomonadati</taxon>
        <taxon>Bacteroidota</taxon>
        <taxon>Flavobacteriia</taxon>
        <taxon>Flavobacteriales</taxon>
        <taxon>Flavobacteriaceae</taxon>
        <taxon>Leeuwenhoekiella</taxon>
    </lineage>
</organism>
<evidence type="ECO:0000313" key="2">
    <source>
        <dbReference type="EMBL" id="PHQ29541.1"/>
    </source>
</evidence>
<protein>
    <recommendedName>
        <fullName evidence="1">Putative membrane protein insertion efficiency factor</fullName>
    </recommendedName>
</protein>
<keyword evidence="1" id="KW-1003">Cell membrane</keyword>
<evidence type="ECO:0000256" key="1">
    <source>
        <dbReference type="HAMAP-Rule" id="MF_00386"/>
    </source>
</evidence>
<evidence type="ECO:0000313" key="3">
    <source>
        <dbReference type="Proteomes" id="UP000229433"/>
    </source>
</evidence>
<dbReference type="Pfam" id="PF01809">
    <property type="entry name" value="YidD"/>
    <property type="match status" value="1"/>
</dbReference>
<dbReference type="PANTHER" id="PTHR33383">
    <property type="entry name" value="MEMBRANE PROTEIN INSERTION EFFICIENCY FACTOR-RELATED"/>
    <property type="match status" value="1"/>
</dbReference>
<reference evidence="2 3" key="1">
    <citation type="submission" date="2017-08" db="EMBL/GenBank/DDBJ databases">
        <title>The whole genome shortgun sequences of strain Leeuwenhoekiella nanhaiensis G18 from the South China Sea.</title>
        <authorList>
            <person name="Liu Q."/>
        </authorList>
    </citation>
    <scope>NUCLEOTIDE SEQUENCE [LARGE SCALE GENOMIC DNA]</scope>
    <source>
        <strain evidence="2 3">G18</strain>
    </source>
</reference>
<dbReference type="PANTHER" id="PTHR33383:SF1">
    <property type="entry name" value="MEMBRANE PROTEIN INSERTION EFFICIENCY FACTOR-RELATED"/>
    <property type="match status" value="1"/>
</dbReference>
<comment type="caution">
    <text evidence="2">The sequence shown here is derived from an EMBL/GenBank/DDBJ whole genome shotgun (WGS) entry which is preliminary data.</text>
</comment>
<gene>
    <name evidence="2" type="ORF">CJ305_09490</name>
</gene>
<comment type="similarity">
    <text evidence="1">Belongs to the UPF0161 family.</text>
</comment>
<dbReference type="NCBIfam" id="TIGR00278">
    <property type="entry name" value="membrane protein insertion efficiency factor YidD"/>
    <property type="match status" value="1"/>
</dbReference>
<sequence length="81" mass="9022">MKKFAQSLLIVPIRLYQRLLSPLLPPSCRYTPTCSHYSVEAIQKHGPIKGFWLAAKRIASCNPWGGSGYDPVPPVSPKQKT</sequence>
<dbReference type="HAMAP" id="MF_00386">
    <property type="entry name" value="UPF0161_YidD"/>
    <property type="match status" value="1"/>
</dbReference>